<dbReference type="EMBL" id="VTUU01000006">
    <property type="protein sequence ID" value="KAA1172795.1"/>
    <property type="molecule type" value="Genomic_DNA"/>
</dbReference>
<accession>A0A5B0VF22</accession>
<organism evidence="1 2">
    <name type="scientific">Marinobacter salinexigens</name>
    <dbReference type="NCBI Taxonomy" id="2919747"/>
    <lineage>
        <taxon>Bacteria</taxon>
        <taxon>Pseudomonadati</taxon>
        <taxon>Pseudomonadota</taxon>
        <taxon>Gammaproteobacteria</taxon>
        <taxon>Pseudomonadales</taxon>
        <taxon>Marinobacteraceae</taxon>
        <taxon>Marinobacter</taxon>
    </lineage>
</organism>
<evidence type="ECO:0000313" key="2">
    <source>
        <dbReference type="Proteomes" id="UP000323161"/>
    </source>
</evidence>
<proteinExistence type="predicted"/>
<comment type="caution">
    <text evidence="1">The sequence shown here is derived from an EMBL/GenBank/DDBJ whole genome shotgun (WGS) entry which is preliminary data.</text>
</comment>
<keyword evidence="2" id="KW-1185">Reference proteome</keyword>
<protein>
    <submittedName>
        <fullName evidence="1">Uncharacterized protein</fullName>
    </submittedName>
</protein>
<name>A0A5B0VF22_9GAMM</name>
<reference evidence="1 2" key="1">
    <citation type="submission" date="2019-08" db="EMBL/GenBank/DDBJ databases">
        <title>Marinobacter ZYF650 sp. nov., a marine bacterium isolated from seawater of the Mariana trench.</title>
        <authorList>
            <person name="Ahmad W."/>
        </authorList>
    </citation>
    <scope>NUCLEOTIDE SEQUENCE [LARGE SCALE GENOMIC DNA]</scope>
    <source>
        <strain evidence="1 2">ZYF650</strain>
    </source>
</reference>
<gene>
    <name evidence="1" type="ORF">FWJ25_13355</name>
</gene>
<evidence type="ECO:0000313" key="1">
    <source>
        <dbReference type="EMBL" id="KAA1172795.1"/>
    </source>
</evidence>
<dbReference type="Proteomes" id="UP000323161">
    <property type="component" value="Unassembled WGS sequence"/>
</dbReference>
<dbReference type="RefSeq" id="WP_149600755.1">
    <property type="nucleotide sequence ID" value="NZ_VTUU01000006.1"/>
</dbReference>
<dbReference type="AlphaFoldDB" id="A0A5B0VF22"/>
<sequence length="427" mass="48427">MNENFSFPATETEQLLRHALASSTRLNNQGLALTLGVPAPRISEGLKGKWHLKPDHRDKLIEEFGQPRGVPGQYIYAEVANSISDFLDDEPALSRKRHISNILNTLCDQHFLESLAKALTPICRETYSAPELTPSDARKKISQFEKFLLSPEVAQWFSVVQRRYKELDLKAFRPGDIESFFWASTFYDIDVLDEIPIPVGSPGLLSNKGLEKKAVEYGIRIGSVQLNALDLVAICAAFLTLQEPKHYQNAGLDKPFSLSTPPKKRDLVDRVEFVLTGDLIWEEEKRFNINKIGLPFSEDIIFRYPGDQIQRAISPTFEGPDRLEVPLRNTRANWGIDFWSTYRVRLFLNRDCNYSLAIELGNDQLPTSSRGHHYPLREIVVPKISGRHVLDHLNELREWLGLEGLPEQAIKEQIAQAGGYVPGARVL</sequence>